<gene>
    <name evidence="1" type="ORF">FHX78_111553</name>
</gene>
<dbReference type="Gene3D" id="3.30.2350.20">
    <property type="entry name" value="TruD, catalytic domain"/>
    <property type="match status" value="2"/>
</dbReference>
<evidence type="ECO:0000313" key="1">
    <source>
        <dbReference type="EMBL" id="TWF84618.1"/>
    </source>
</evidence>
<proteinExistence type="predicted"/>
<dbReference type="GO" id="GO:0009982">
    <property type="term" value="F:pseudouridine synthase activity"/>
    <property type="evidence" value="ECO:0007669"/>
    <property type="project" value="InterPro"/>
</dbReference>
<dbReference type="InterPro" id="IPR020103">
    <property type="entry name" value="PsdUridine_synth_cat_dom_sf"/>
</dbReference>
<protein>
    <submittedName>
        <fullName evidence="1">tRNA pseudouridine13 synthase</fullName>
    </submittedName>
</protein>
<dbReference type="InterPro" id="IPR001656">
    <property type="entry name" value="PsdUridine_synth_TruD"/>
</dbReference>
<evidence type="ECO:0000313" key="2">
    <source>
        <dbReference type="Proteomes" id="UP000316603"/>
    </source>
</evidence>
<sequence length="343" mass="37113">MSVCVLKAVPEDFAVSECLGTATGPAGAADHQYLLLTKRGYTTHQAVAAVAAHLGVEREAVAAAGLKDEDGVTEQTLSLRGAASPEQLADFNRAHAGTDYMRLSERGHGGAPVVVGELDGNCFRIVARDLDTATADALRAGPAQHNMFFVNYYDTQRFGVPGGPKQTHLLGGALIDGDDRAAFRLLRESGSPEGGQALAHDGDPAEFLAALDPRVLAFYRCAHASAEWNERLTELVADEGGADTVETDREGLRYVLPRTPAAAREVLRAAPELDCGRYRWTDGEMRYTESPRPTVVQTRVRVLGVRPDDRFPDRWACTLSFFLPSGCYATMAVTQFFQQLETV</sequence>
<dbReference type="GO" id="GO:0006396">
    <property type="term" value="P:RNA processing"/>
    <property type="evidence" value="ECO:0007669"/>
    <property type="project" value="UniProtKB-ARBA"/>
</dbReference>
<accession>A0A561TBW6</accession>
<dbReference type="RefSeq" id="WP_145866716.1">
    <property type="nucleotide sequence ID" value="NZ_BNCE01000023.1"/>
</dbReference>
<dbReference type="OrthoDB" id="1550679at2"/>
<dbReference type="GO" id="GO:0140098">
    <property type="term" value="F:catalytic activity, acting on RNA"/>
    <property type="evidence" value="ECO:0007669"/>
    <property type="project" value="UniProtKB-ARBA"/>
</dbReference>
<organism evidence="1 2">
    <name type="scientific">Streptomyces capillispiralis</name>
    <dbReference type="NCBI Taxonomy" id="68182"/>
    <lineage>
        <taxon>Bacteria</taxon>
        <taxon>Bacillati</taxon>
        <taxon>Actinomycetota</taxon>
        <taxon>Actinomycetes</taxon>
        <taxon>Kitasatosporales</taxon>
        <taxon>Streptomycetaceae</taxon>
        <taxon>Streptomyces</taxon>
    </lineage>
</organism>
<dbReference type="PANTHER" id="PTHR13326">
    <property type="entry name" value="TRNA PSEUDOURIDINE SYNTHASE D"/>
    <property type="match status" value="1"/>
</dbReference>
<dbReference type="GO" id="GO:0003723">
    <property type="term" value="F:RNA binding"/>
    <property type="evidence" value="ECO:0007669"/>
    <property type="project" value="InterPro"/>
</dbReference>
<dbReference type="AlphaFoldDB" id="A0A561TBW6"/>
<dbReference type="EMBL" id="VIWV01000001">
    <property type="protein sequence ID" value="TWF84618.1"/>
    <property type="molecule type" value="Genomic_DNA"/>
</dbReference>
<dbReference type="PANTHER" id="PTHR13326:SF21">
    <property type="entry name" value="PSEUDOURIDYLATE SYNTHASE PUS7L"/>
    <property type="match status" value="1"/>
</dbReference>
<name>A0A561TBW6_9ACTN</name>
<dbReference type="SUPFAM" id="SSF55120">
    <property type="entry name" value="Pseudouridine synthase"/>
    <property type="match status" value="1"/>
</dbReference>
<dbReference type="Pfam" id="PF01142">
    <property type="entry name" value="TruD"/>
    <property type="match status" value="1"/>
</dbReference>
<keyword evidence="2" id="KW-1185">Reference proteome</keyword>
<dbReference type="Proteomes" id="UP000316603">
    <property type="component" value="Unassembled WGS sequence"/>
</dbReference>
<dbReference type="GO" id="GO:0001522">
    <property type="term" value="P:pseudouridine synthesis"/>
    <property type="evidence" value="ECO:0007669"/>
    <property type="project" value="InterPro"/>
</dbReference>
<reference evidence="1 2" key="1">
    <citation type="submission" date="2019-06" db="EMBL/GenBank/DDBJ databases">
        <title>Sequencing the genomes of 1000 actinobacteria strains.</title>
        <authorList>
            <person name="Klenk H.-P."/>
        </authorList>
    </citation>
    <scope>NUCLEOTIDE SEQUENCE [LARGE SCALE GENOMIC DNA]</scope>
    <source>
        <strain evidence="1 2">DSM 41695</strain>
    </source>
</reference>
<dbReference type="InterPro" id="IPR042214">
    <property type="entry name" value="TruD_catalytic"/>
</dbReference>
<comment type="caution">
    <text evidence="1">The sequence shown here is derived from an EMBL/GenBank/DDBJ whole genome shotgun (WGS) entry which is preliminary data.</text>
</comment>